<protein>
    <recommendedName>
        <fullName evidence="2">DUF1868 domain-containing protein</fullName>
    </recommendedName>
</protein>
<evidence type="ECO:0000313" key="4">
    <source>
        <dbReference type="Proteomes" id="UP001201980"/>
    </source>
</evidence>
<feature type="region of interest" description="Disordered" evidence="1">
    <location>
        <begin position="332"/>
        <end position="351"/>
    </location>
</feature>
<keyword evidence="4" id="KW-1185">Reference proteome</keyword>
<dbReference type="SUPFAM" id="SSF55144">
    <property type="entry name" value="LigT-like"/>
    <property type="match status" value="2"/>
</dbReference>
<reference evidence="3" key="1">
    <citation type="submission" date="2022-07" db="EMBL/GenBank/DDBJ databases">
        <title>Draft genome sequence of Zalerion maritima ATCC 34329, a (micro)plastics degrading marine fungus.</title>
        <authorList>
            <person name="Paco A."/>
            <person name="Goncalves M.F.M."/>
            <person name="Rocha-Santos T.A.P."/>
            <person name="Alves A."/>
        </authorList>
    </citation>
    <scope>NUCLEOTIDE SEQUENCE</scope>
    <source>
        <strain evidence="3">ATCC 34329</strain>
    </source>
</reference>
<evidence type="ECO:0000313" key="3">
    <source>
        <dbReference type="EMBL" id="KAJ2897746.1"/>
    </source>
</evidence>
<dbReference type="InterPro" id="IPR009097">
    <property type="entry name" value="Cyclic_Pdiesterase"/>
</dbReference>
<feature type="compositionally biased region" description="Acidic residues" evidence="1">
    <location>
        <begin position="233"/>
        <end position="245"/>
    </location>
</feature>
<name>A0AAD5RMI7_9PEZI</name>
<dbReference type="AlphaFoldDB" id="A0AAD5RMI7"/>
<feature type="region of interest" description="Disordered" evidence="1">
    <location>
        <begin position="220"/>
        <end position="253"/>
    </location>
</feature>
<sequence length="379" mass="40787">MAPSPSLSPLPYPPGVGPPGKGKFSPSGSVQSFPGNTIICHLPPPSESRWHSRLLKLNARLSAFLEPDASLEESASNFDDPKSPQQQAPLYALLPPSSYHITLFEGVCTHVSNPAYWPPSSSLPSSCFPSSHHLDPLAPSSSPAFPPPLPLMTSHFSSLLRRDAAALGPLALLSSPPRKNNSENKGGSSNNAVAIPMRIISPSVSDVCIALHVSPSFPPNAGLHLGPNRGGDGDEDEDEDEDEHDYDPAEAPLRKLRNHLSGILSLRQPGHEKYAFHLSLAYFIRWPTNEEREAIEFIIQECIDGINGNAKPESNPGGGRMGVDGFVDSGAAVGPKGKGEEAGKNGDEVTETGVEHFGRPEFCEFEDMFEFKRLFYLGD</sequence>
<organism evidence="3 4">
    <name type="scientific">Zalerion maritima</name>
    <dbReference type="NCBI Taxonomy" id="339359"/>
    <lineage>
        <taxon>Eukaryota</taxon>
        <taxon>Fungi</taxon>
        <taxon>Dikarya</taxon>
        <taxon>Ascomycota</taxon>
        <taxon>Pezizomycotina</taxon>
        <taxon>Sordariomycetes</taxon>
        <taxon>Lulworthiomycetidae</taxon>
        <taxon>Lulworthiales</taxon>
        <taxon>Lulworthiaceae</taxon>
        <taxon>Zalerion</taxon>
    </lineage>
</organism>
<evidence type="ECO:0000256" key="1">
    <source>
        <dbReference type="SAM" id="MobiDB-lite"/>
    </source>
</evidence>
<accession>A0AAD5RMI7</accession>
<feature type="compositionally biased region" description="Basic and acidic residues" evidence="1">
    <location>
        <begin position="337"/>
        <end position="351"/>
    </location>
</feature>
<feature type="compositionally biased region" description="Low complexity" evidence="1">
    <location>
        <begin position="21"/>
        <end position="30"/>
    </location>
</feature>
<evidence type="ECO:0000259" key="2">
    <source>
        <dbReference type="Pfam" id="PF08975"/>
    </source>
</evidence>
<feature type="region of interest" description="Disordered" evidence="1">
    <location>
        <begin position="171"/>
        <end position="190"/>
    </location>
</feature>
<feature type="compositionally biased region" description="Pro residues" evidence="1">
    <location>
        <begin position="1"/>
        <end position="17"/>
    </location>
</feature>
<dbReference type="Proteomes" id="UP001201980">
    <property type="component" value="Unassembled WGS sequence"/>
</dbReference>
<proteinExistence type="predicted"/>
<gene>
    <name evidence="3" type="ORF">MKZ38_004422</name>
</gene>
<comment type="caution">
    <text evidence="3">The sequence shown here is derived from an EMBL/GenBank/DDBJ whole genome shotgun (WGS) entry which is preliminary data.</text>
</comment>
<dbReference type="InterPro" id="IPR015069">
    <property type="entry name" value="2H-PEstase_DUF1868"/>
</dbReference>
<dbReference type="Pfam" id="PF08975">
    <property type="entry name" value="2H-phosphodiest"/>
    <property type="match status" value="1"/>
</dbReference>
<feature type="domain" description="DUF1868" evidence="2">
    <location>
        <begin position="23"/>
        <end position="119"/>
    </location>
</feature>
<dbReference type="EMBL" id="JAKWBI020000259">
    <property type="protein sequence ID" value="KAJ2897746.1"/>
    <property type="molecule type" value="Genomic_DNA"/>
</dbReference>
<dbReference type="Gene3D" id="3.90.1140.10">
    <property type="entry name" value="Cyclic phosphodiesterase"/>
    <property type="match status" value="2"/>
</dbReference>
<feature type="region of interest" description="Disordered" evidence="1">
    <location>
        <begin position="1"/>
        <end position="30"/>
    </location>
</feature>